<dbReference type="RefSeq" id="XP_022460577.1">
    <property type="nucleotide sequence ID" value="XM_022601319.1"/>
</dbReference>
<dbReference type="OrthoDB" id="3995714at2759"/>
<reference evidence="2" key="2">
    <citation type="submission" date="2014-02" db="EMBL/GenBank/DDBJ databases">
        <title>Complete DNA sequence of /Kuraishia capsulata/ illustrates novel genomic features among budding yeasts (/Saccharomycotina/).</title>
        <authorList>
            <person name="Morales L."/>
            <person name="Noel B."/>
            <person name="Porcel B."/>
            <person name="Marcet-Houben M."/>
            <person name="Hullo M-F."/>
            <person name="Sacerdot C."/>
            <person name="Tekaia F."/>
            <person name="Leh-Louis V."/>
            <person name="Despons L."/>
            <person name="Khanna V."/>
            <person name="Aury J-M."/>
            <person name="Barbe V."/>
            <person name="Couloux A."/>
            <person name="Labadie K."/>
            <person name="Pelletier E."/>
            <person name="Souciet J-L."/>
            <person name="Boekhout T."/>
            <person name="Gabaldon T."/>
            <person name="Wincker P."/>
            <person name="Dujon B."/>
        </authorList>
    </citation>
    <scope>NUCLEOTIDE SEQUENCE</scope>
    <source>
        <strain evidence="2">CBS 1993</strain>
    </source>
</reference>
<feature type="region of interest" description="Disordered" evidence="1">
    <location>
        <begin position="93"/>
        <end position="128"/>
    </location>
</feature>
<dbReference type="Gene3D" id="3.40.50.300">
    <property type="entry name" value="P-loop containing nucleotide triphosphate hydrolases"/>
    <property type="match status" value="2"/>
</dbReference>
<dbReference type="GeneID" id="34521965"/>
<proteinExistence type="predicted"/>
<gene>
    <name evidence="2" type="ORF">KUCA_T00004570001</name>
</gene>
<evidence type="ECO:0000313" key="3">
    <source>
        <dbReference type="Proteomes" id="UP000019384"/>
    </source>
</evidence>
<organism evidence="2 3">
    <name type="scientific">Kuraishia capsulata CBS 1993</name>
    <dbReference type="NCBI Taxonomy" id="1382522"/>
    <lineage>
        <taxon>Eukaryota</taxon>
        <taxon>Fungi</taxon>
        <taxon>Dikarya</taxon>
        <taxon>Ascomycota</taxon>
        <taxon>Saccharomycotina</taxon>
        <taxon>Pichiomycetes</taxon>
        <taxon>Pichiales</taxon>
        <taxon>Pichiaceae</taxon>
        <taxon>Kuraishia</taxon>
    </lineage>
</organism>
<dbReference type="AlphaFoldDB" id="W6MTP6"/>
<dbReference type="InterPro" id="IPR027417">
    <property type="entry name" value="P-loop_NTPase"/>
</dbReference>
<evidence type="ECO:0000256" key="1">
    <source>
        <dbReference type="SAM" id="MobiDB-lite"/>
    </source>
</evidence>
<accession>W6MTP6</accession>
<protein>
    <submittedName>
        <fullName evidence="2">Uncharacterized protein</fullName>
    </submittedName>
</protein>
<keyword evidence="3" id="KW-1185">Reference proteome</keyword>
<sequence>MTSMHPCLNNKPVRIAILGGERAGKTSMIYRATTGRSSETYYPTTTNRPTLFEFYPRSQKSRVLLDTDANLHDLQPLLEDNTMVLPVSILKADSGNDKTSSTSPRSAHIPVNDNSTQAPHKSTKQQSKLKNSIYAIRHTQGESSREITPILLELIDTSPAKQEQLIPFIEASLDIKLSPDILHNLATDMRREHSVKPLIVGSGAGDLNGAVDGYFLVYSSVPNILPPSYEVSPTSTTRADGKRNSDVSFLESVDVRSANSNPVELIKMIKICVGEAWREFKRYKSAWDLGKEGDIYSLSYSVKTLWKRNKKKQESSIPEEVPSENMFDRELKDRDLPPMCIICTHSDSDMKSPKLISRGKQLAKMWDCGFVEVSGSNGENIEEAISMVIRDIVERQRKA</sequence>
<dbReference type="EMBL" id="HG793129">
    <property type="protein sequence ID" value="CDK28587.1"/>
    <property type="molecule type" value="Genomic_DNA"/>
</dbReference>
<feature type="compositionally biased region" description="Polar residues" evidence="1">
    <location>
        <begin position="112"/>
        <end position="128"/>
    </location>
</feature>
<dbReference type="Proteomes" id="UP000019384">
    <property type="component" value="Unassembled WGS sequence"/>
</dbReference>
<reference evidence="2" key="1">
    <citation type="submission" date="2013-12" db="EMBL/GenBank/DDBJ databases">
        <authorList>
            <person name="Genoscope - CEA"/>
        </authorList>
    </citation>
    <scope>NUCLEOTIDE SEQUENCE</scope>
    <source>
        <strain evidence="2">CBS 1993</strain>
    </source>
</reference>
<dbReference type="STRING" id="1382522.W6MTP6"/>
<dbReference type="SUPFAM" id="SSF52540">
    <property type="entry name" value="P-loop containing nucleoside triphosphate hydrolases"/>
    <property type="match status" value="1"/>
</dbReference>
<evidence type="ECO:0000313" key="2">
    <source>
        <dbReference type="EMBL" id="CDK28587.1"/>
    </source>
</evidence>
<dbReference type="HOGENOM" id="CLU_674749_0_0_1"/>
<name>W6MTP6_9ASCO</name>